<dbReference type="RefSeq" id="WP_016627206.1">
    <property type="nucleotide sequence ID" value="NZ_KE351861.1"/>
</dbReference>
<evidence type="ECO:0000313" key="2">
    <source>
        <dbReference type="EMBL" id="EPI09640.1"/>
    </source>
</evidence>
<gene>
    <name evidence="2" type="ORF">D358_01131</name>
</gene>
<keyword evidence="1" id="KW-0732">Signal</keyword>
<protein>
    <submittedName>
        <fullName evidence="2">Uncharacterized protein</fullName>
    </submittedName>
</protein>
<organism evidence="2 3">
    <name type="scientific">Enterococcus faecalis RP2S-4</name>
    <dbReference type="NCBI Taxonomy" id="1244145"/>
    <lineage>
        <taxon>Bacteria</taxon>
        <taxon>Bacillati</taxon>
        <taxon>Bacillota</taxon>
        <taxon>Bacilli</taxon>
        <taxon>Lactobacillales</taxon>
        <taxon>Enterococcaceae</taxon>
        <taxon>Enterococcus</taxon>
    </lineage>
</organism>
<dbReference type="Proteomes" id="UP000015750">
    <property type="component" value="Unassembled WGS sequence"/>
</dbReference>
<evidence type="ECO:0000256" key="1">
    <source>
        <dbReference type="SAM" id="SignalP"/>
    </source>
</evidence>
<comment type="caution">
    <text evidence="2">The sequence shown here is derived from an EMBL/GenBank/DDBJ whole genome shotgun (WGS) entry which is preliminary data.</text>
</comment>
<reference evidence="2 3" key="1">
    <citation type="submission" date="2013-06" db="EMBL/GenBank/DDBJ databases">
        <authorList>
            <person name="Weinstock G."/>
            <person name="Sodergren E."/>
            <person name="Lobos E.A."/>
            <person name="Fulton L."/>
            <person name="Fulton R."/>
            <person name="Courtney L."/>
            <person name="Fronick C."/>
            <person name="O'Laughlin M."/>
            <person name="Godfrey J."/>
            <person name="Wilson R.M."/>
            <person name="Miner T."/>
            <person name="Farmer C."/>
            <person name="Delehaunty K."/>
            <person name="Cordes M."/>
            <person name="Minx P."/>
            <person name="Tomlinson C."/>
            <person name="Chen J."/>
            <person name="Wollam A."/>
            <person name="Pepin K.H."/>
            <person name="Bhonagiri V."/>
            <person name="Zhang X."/>
            <person name="Warren W."/>
            <person name="Mitreva M."/>
            <person name="Mardis E.R."/>
            <person name="Wilson R.K."/>
        </authorList>
    </citation>
    <scope>NUCLEOTIDE SEQUENCE [LARGE SCALE GENOMIC DNA]</scope>
    <source>
        <strain evidence="2 3">RP2S-4</strain>
    </source>
</reference>
<name>A0ABC9TM44_ENTFL</name>
<evidence type="ECO:0000313" key="3">
    <source>
        <dbReference type="Proteomes" id="UP000015750"/>
    </source>
</evidence>
<dbReference type="AlphaFoldDB" id="A0ABC9TM44"/>
<proteinExistence type="predicted"/>
<dbReference type="EMBL" id="ATIR01000030">
    <property type="protein sequence ID" value="EPI09640.1"/>
    <property type="molecule type" value="Genomic_DNA"/>
</dbReference>
<sequence>MKKVIYFGAILAGVWVGATNVNASELVDVDTSALDGVSVLKVDDDMLKTGKVEYINNDTIYNITKEGDVIKSLKNIEDFPVLPRAEFNFTLGNGQWWTKSYQIGAVYTRYMTGRQDGGVAQRFQYIANDTTGQYVYYEEVNAGRGGVYMQMPNAGGYTFGMMSRMQNPTAYYAQITF</sequence>
<feature type="chain" id="PRO_5044785840" evidence="1">
    <location>
        <begin position="24"/>
        <end position="177"/>
    </location>
</feature>
<accession>A0ABC9TM44</accession>
<feature type="signal peptide" evidence="1">
    <location>
        <begin position="1"/>
        <end position="23"/>
    </location>
</feature>